<comment type="caution">
    <text evidence="8">The sequence shown here is derived from an EMBL/GenBank/DDBJ whole genome shotgun (WGS) entry which is preliminary data.</text>
</comment>
<reference evidence="8" key="1">
    <citation type="journal article" date="2021" name="PeerJ">
        <title>Extensive microbial diversity within the chicken gut microbiome revealed by metagenomics and culture.</title>
        <authorList>
            <person name="Gilroy R."/>
            <person name="Ravi A."/>
            <person name="Getino M."/>
            <person name="Pursley I."/>
            <person name="Horton D.L."/>
            <person name="Alikhan N.F."/>
            <person name="Baker D."/>
            <person name="Gharbi K."/>
            <person name="Hall N."/>
            <person name="Watson M."/>
            <person name="Adriaenssens E.M."/>
            <person name="Foster-Nyarko E."/>
            <person name="Jarju S."/>
            <person name="Secka A."/>
            <person name="Antonio M."/>
            <person name="Oren A."/>
            <person name="Chaudhuri R.R."/>
            <person name="La Ragione R."/>
            <person name="Hildebrand F."/>
            <person name="Pallen M.J."/>
        </authorList>
    </citation>
    <scope>NUCLEOTIDE SEQUENCE</scope>
    <source>
        <strain evidence="8">4100</strain>
    </source>
</reference>
<dbReference type="PANTHER" id="PTHR30636">
    <property type="entry name" value="UPF0701 PROTEIN YICC"/>
    <property type="match status" value="1"/>
</dbReference>
<dbReference type="GO" id="GO:0016787">
    <property type="term" value="F:hydrolase activity"/>
    <property type="evidence" value="ECO:0007669"/>
    <property type="project" value="UniProtKB-KW"/>
</dbReference>
<evidence type="ECO:0000259" key="7">
    <source>
        <dbReference type="Pfam" id="PF08340"/>
    </source>
</evidence>
<dbReference type="InterPro" id="IPR005229">
    <property type="entry name" value="YicC/YloC-like"/>
</dbReference>
<evidence type="ECO:0000256" key="2">
    <source>
        <dbReference type="ARBA" id="ARBA00022722"/>
    </source>
</evidence>
<evidence type="ECO:0000313" key="9">
    <source>
        <dbReference type="Proteomes" id="UP000711407"/>
    </source>
</evidence>
<accession>A0A4Q0U9M2</accession>
<comment type="cofactor">
    <cofactor evidence="1">
        <name>a divalent metal cation</name>
        <dbReference type="ChEBI" id="CHEBI:60240"/>
    </cofactor>
</comment>
<keyword evidence="2" id="KW-0540">Nuclease</keyword>
<evidence type="ECO:0000256" key="1">
    <source>
        <dbReference type="ARBA" id="ARBA00001968"/>
    </source>
</evidence>
<feature type="domain" description="Endoribonuclease YicC-like N-terminal" evidence="6">
    <location>
        <begin position="3"/>
        <end position="158"/>
    </location>
</feature>
<sequence>MLLSMTGFGDATVHAPERKITVEIKSLNSKQFDMSARVPAIYRDKELEIRNRLASRLMRGKVDMVITAESSRGTEAPRLNLDVMRDYKEQITNASRELDLPLPTDWYSVLVRMPDIYECTDAASSKVSEVEAQALADAVDEAADALIEFRMQEGARLEEFFTKRIEAIAALLEMVPQYESERVAKIRARIEDGLGQLHMVDYDRSRLEQEMIFYIEKLDINEEKQRLSQHLSYFKATMNAEPGQGKKLGFIAQEMGREINTLGSKSNHADMQKLVVKMKDELEQIKEQVLNVL</sequence>
<keyword evidence="4" id="KW-0378">Hydrolase</keyword>
<dbReference type="AlphaFoldDB" id="A0A4Q0U9M2"/>
<dbReference type="EMBL" id="DYXT01000043">
    <property type="protein sequence ID" value="HJE39727.1"/>
    <property type="molecule type" value="Genomic_DNA"/>
</dbReference>
<gene>
    <name evidence="8" type="ORF">K8V47_08240</name>
</gene>
<dbReference type="Pfam" id="PF08340">
    <property type="entry name" value="YicC-like_C"/>
    <property type="match status" value="1"/>
</dbReference>
<comment type="similarity">
    <text evidence="5">Belongs to the YicC/YloC family.</text>
</comment>
<keyword evidence="3" id="KW-0255">Endonuclease</keyword>
<evidence type="ECO:0000256" key="3">
    <source>
        <dbReference type="ARBA" id="ARBA00022759"/>
    </source>
</evidence>
<evidence type="ECO:0000256" key="5">
    <source>
        <dbReference type="ARBA" id="ARBA00035648"/>
    </source>
</evidence>
<dbReference type="NCBIfam" id="TIGR00255">
    <property type="entry name" value="YicC/YloC family endoribonuclease"/>
    <property type="match status" value="1"/>
</dbReference>
<dbReference type="GO" id="GO:0004521">
    <property type="term" value="F:RNA endonuclease activity"/>
    <property type="evidence" value="ECO:0007669"/>
    <property type="project" value="InterPro"/>
</dbReference>
<reference evidence="8" key="2">
    <citation type="submission" date="2021-09" db="EMBL/GenBank/DDBJ databases">
        <authorList>
            <person name="Gilroy R."/>
        </authorList>
    </citation>
    <scope>NUCLEOTIDE SEQUENCE</scope>
    <source>
        <strain evidence="8">4100</strain>
    </source>
</reference>
<evidence type="ECO:0000313" key="8">
    <source>
        <dbReference type="EMBL" id="HJE39727.1"/>
    </source>
</evidence>
<protein>
    <submittedName>
        <fullName evidence="8">YicC family protein</fullName>
    </submittedName>
</protein>
<dbReference type="Pfam" id="PF03755">
    <property type="entry name" value="YicC-like_N"/>
    <property type="match status" value="1"/>
</dbReference>
<dbReference type="Proteomes" id="UP000711407">
    <property type="component" value="Unassembled WGS sequence"/>
</dbReference>
<dbReference type="PANTHER" id="PTHR30636:SF3">
    <property type="entry name" value="UPF0701 PROTEIN YICC"/>
    <property type="match status" value="1"/>
</dbReference>
<evidence type="ECO:0000259" key="6">
    <source>
        <dbReference type="Pfam" id="PF03755"/>
    </source>
</evidence>
<dbReference type="InterPro" id="IPR013551">
    <property type="entry name" value="YicC-like_C"/>
</dbReference>
<feature type="domain" description="Endoribonuclease YicC-like C-terminal" evidence="7">
    <location>
        <begin position="178"/>
        <end position="292"/>
    </location>
</feature>
<name>A0A4Q0U9M2_9BACT</name>
<proteinExistence type="inferred from homology"/>
<evidence type="ECO:0000256" key="4">
    <source>
        <dbReference type="ARBA" id="ARBA00022801"/>
    </source>
</evidence>
<dbReference type="InterPro" id="IPR013527">
    <property type="entry name" value="YicC-like_N"/>
</dbReference>
<organism evidence="8 9">
    <name type="scientific">Candidatus Amulumruptor caecigallinarius</name>
    <dbReference type="NCBI Taxonomy" id="2109911"/>
    <lineage>
        <taxon>Bacteria</taxon>
        <taxon>Pseudomonadati</taxon>
        <taxon>Bacteroidota</taxon>
        <taxon>Bacteroidia</taxon>
        <taxon>Bacteroidales</taxon>
        <taxon>Muribaculaceae</taxon>
        <taxon>Candidatus Amulumruptor</taxon>
    </lineage>
</organism>